<dbReference type="Pfam" id="PF13510">
    <property type="entry name" value="Fer2_4"/>
    <property type="match status" value="1"/>
</dbReference>
<dbReference type="InterPro" id="IPR003149">
    <property type="entry name" value="Fe_hydrogenase_ssu"/>
</dbReference>
<evidence type="ECO:0000256" key="1">
    <source>
        <dbReference type="ARBA" id="ARBA00022485"/>
    </source>
</evidence>
<organism evidence="9 10">
    <name type="scientific">Candidatus Kuenenbacteria bacterium RIFCSPHIGHO2_02_FULL_39_13</name>
    <dbReference type="NCBI Taxonomy" id="1798561"/>
    <lineage>
        <taxon>Bacteria</taxon>
        <taxon>Candidatus Kueneniibacteriota</taxon>
    </lineage>
</organism>
<evidence type="ECO:0008006" key="11">
    <source>
        <dbReference type="Google" id="ProtNLM"/>
    </source>
</evidence>
<sequence>MQKKIKITINHKQYFSQESQTILDVCQANGIDIPTLCKHPDLVIQGKCRICLVEVEGQGIITACTQTAADGMEIKTDTLLVKRARAVNLEMIYAEHIEKCSSCIQEHSCALKDYANQYGLKITRYQDRKAKLPAWHFGDFIQFDSSKCIDCGICSEVCTDKQTCDFYQTINKGYQTQTKPTDDPKKDCTYCGQCVVHCPVGAVQGVPHWQFVEELLKNKKTSAKTLVAQIAPSIRVSIGEEYNFAYGQITSGQLAASMRALGFDVAFDVSAGADFTSYEEALELIHWLEAKKDRPMFTACCPAWVKFVEFYYPEFISHLTTTRSPHIHSAIITKTYWAELMGKKPQDIIVVSIMPCTAKKQEISLTTQRYQHLPIVDYVVTTREYVYLLRRAKIDFPKLASKELDNPLGNSSGAGVIYGASGGVMESALRSADYMLRVKKETGSLKPIINGENYQLIKNRYSRISQSRIEFTQVRGQQGIKEAAVNIGGKNLRVAIVSGLGSARKLIENIKAKKCQYDYVEVMACPGGCIGGGGQPLPVSAEIRAKRAAALYNIDQNLVIRVAHENKFLLTVYRDYFKGRQELIEQLMHCQYNVANRAGYKKITN</sequence>
<name>A0A1F6FP09_9BACT</name>
<dbReference type="SUPFAM" id="SSF54292">
    <property type="entry name" value="2Fe-2S ferredoxin-like"/>
    <property type="match status" value="1"/>
</dbReference>
<comment type="caution">
    <text evidence="9">The sequence shown here is derived from an EMBL/GenBank/DDBJ whole genome shotgun (WGS) entry which is preliminary data.</text>
</comment>
<dbReference type="SMART" id="SM00929">
    <property type="entry name" value="NADH-G_4Fe-4S_3"/>
    <property type="match status" value="1"/>
</dbReference>
<dbReference type="PROSITE" id="PS51085">
    <property type="entry name" value="2FE2S_FER_2"/>
    <property type="match status" value="1"/>
</dbReference>
<dbReference type="Pfam" id="PF10588">
    <property type="entry name" value="NADH-G_4Fe-4S_3"/>
    <property type="match status" value="1"/>
</dbReference>
<dbReference type="SUPFAM" id="SSF53920">
    <property type="entry name" value="Fe-only hydrogenase"/>
    <property type="match status" value="1"/>
</dbReference>
<dbReference type="InterPro" id="IPR004108">
    <property type="entry name" value="Fe_hydrogenase_lsu_C"/>
</dbReference>
<feature type="domain" description="2Fe-2S ferredoxin-type" evidence="6">
    <location>
        <begin position="3"/>
        <end position="80"/>
    </location>
</feature>
<keyword evidence="3" id="KW-0677">Repeat</keyword>
<dbReference type="Pfam" id="PF02906">
    <property type="entry name" value="Fe_hyd_lg_C"/>
    <property type="match status" value="1"/>
</dbReference>
<dbReference type="Gene3D" id="3.10.20.740">
    <property type="match status" value="1"/>
</dbReference>
<dbReference type="InterPro" id="IPR017900">
    <property type="entry name" value="4Fe4S_Fe_S_CS"/>
</dbReference>
<dbReference type="PROSITE" id="PS00198">
    <property type="entry name" value="4FE4S_FER_1"/>
    <property type="match status" value="1"/>
</dbReference>
<dbReference type="Gene3D" id="3.40.950.10">
    <property type="entry name" value="Fe-only Hydrogenase (Larger Subunit), Chain L, domain 3"/>
    <property type="match status" value="1"/>
</dbReference>
<evidence type="ECO:0000256" key="2">
    <source>
        <dbReference type="ARBA" id="ARBA00022723"/>
    </source>
</evidence>
<keyword evidence="4" id="KW-0408">Iron</keyword>
<evidence type="ECO:0000256" key="5">
    <source>
        <dbReference type="ARBA" id="ARBA00023014"/>
    </source>
</evidence>
<proteinExistence type="predicted"/>
<dbReference type="STRING" id="1798561.A3B87_00605"/>
<dbReference type="InterPro" id="IPR019574">
    <property type="entry name" value="NADH_UbQ_OxRdtase_Gsu_4Fe4S-bd"/>
</dbReference>
<keyword evidence="1" id="KW-0004">4Fe-4S</keyword>
<dbReference type="AlphaFoldDB" id="A0A1F6FP09"/>
<dbReference type="GO" id="GO:0008901">
    <property type="term" value="F:ferredoxin hydrogenase activity"/>
    <property type="evidence" value="ECO:0007669"/>
    <property type="project" value="InterPro"/>
</dbReference>
<dbReference type="Pfam" id="PF00037">
    <property type="entry name" value="Fer4"/>
    <property type="match status" value="1"/>
</dbReference>
<feature type="domain" description="4Fe-4S ferredoxin-type" evidence="7">
    <location>
        <begin position="178"/>
        <end position="208"/>
    </location>
</feature>
<dbReference type="FunFam" id="3.30.70.20:FF:000035">
    <property type="entry name" value="Iron hydrogenase 1"/>
    <property type="match status" value="1"/>
</dbReference>
<dbReference type="InterPro" id="IPR013352">
    <property type="entry name" value="Fe_hydrogenase_subset"/>
</dbReference>
<evidence type="ECO:0000256" key="3">
    <source>
        <dbReference type="ARBA" id="ARBA00022737"/>
    </source>
</evidence>
<dbReference type="PROSITE" id="PS51839">
    <property type="entry name" value="4FE4S_HC3"/>
    <property type="match status" value="1"/>
</dbReference>
<evidence type="ECO:0000313" key="9">
    <source>
        <dbReference type="EMBL" id="OGG87603.1"/>
    </source>
</evidence>
<evidence type="ECO:0000259" key="6">
    <source>
        <dbReference type="PROSITE" id="PS51085"/>
    </source>
</evidence>
<dbReference type="Pfam" id="PF02256">
    <property type="entry name" value="Fe_hyd_SSU"/>
    <property type="match status" value="1"/>
</dbReference>
<keyword evidence="5" id="KW-0411">Iron-sulfur</keyword>
<protein>
    <recommendedName>
        <fullName evidence="11">Ferredoxin</fullName>
    </recommendedName>
</protein>
<evidence type="ECO:0000256" key="4">
    <source>
        <dbReference type="ARBA" id="ARBA00023004"/>
    </source>
</evidence>
<dbReference type="PANTHER" id="PTHR11615">
    <property type="entry name" value="NITRATE, FORMATE, IRON DEHYDROGENASE"/>
    <property type="match status" value="1"/>
</dbReference>
<dbReference type="InterPro" id="IPR036010">
    <property type="entry name" value="2Fe-2S_ferredoxin-like_sf"/>
</dbReference>
<dbReference type="SMART" id="SM00902">
    <property type="entry name" value="Fe_hyd_SSU"/>
    <property type="match status" value="1"/>
</dbReference>
<dbReference type="Gene3D" id="3.30.70.20">
    <property type="match status" value="1"/>
</dbReference>
<reference evidence="9 10" key="1">
    <citation type="journal article" date="2016" name="Nat. Commun.">
        <title>Thousands of microbial genomes shed light on interconnected biogeochemical processes in an aquifer system.</title>
        <authorList>
            <person name="Anantharaman K."/>
            <person name="Brown C.T."/>
            <person name="Hug L.A."/>
            <person name="Sharon I."/>
            <person name="Castelle C.J."/>
            <person name="Probst A.J."/>
            <person name="Thomas B.C."/>
            <person name="Singh A."/>
            <person name="Wilkins M.J."/>
            <person name="Karaoz U."/>
            <person name="Brodie E.L."/>
            <person name="Williams K.H."/>
            <person name="Hubbard S.S."/>
            <person name="Banfield J.F."/>
        </authorList>
    </citation>
    <scope>NUCLEOTIDE SEQUENCE [LARGE SCALE GENOMIC DNA]</scope>
</reference>
<accession>A0A1F6FP09</accession>
<evidence type="ECO:0000313" key="10">
    <source>
        <dbReference type="Proteomes" id="UP000179136"/>
    </source>
</evidence>
<dbReference type="InterPro" id="IPR017896">
    <property type="entry name" value="4Fe4S_Fe-S-bd"/>
</dbReference>
<dbReference type="InterPro" id="IPR009016">
    <property type="entry name" value="Fe_hydrogenase"/>
</dbReference>
<evidence type="ECO:0000259" key="7">
    <source>
        <dbReference type="PROSITE" id="PS51379"/>
    </source>
</evidence>
<dbReference type="CDD" id="cd00207">
    <property type="entry name" value="fer2"/>
    <property type="match status" value="1"/>
</dbReference>
<dbReference type="InterPro" id="IPR001041">
    <property type="entry name" value="2Fe-2S_ferredoxin-type"/>
</dbReference>
<dbReference type="GO" id="GO:0005506">
    <property type="term" value="F:iron ion binding"/>
    <property type="evidence" value="ECO:0007669"/>
    <property type="project" value="InterPro"/>
</dbReference>
<evidence type="ECO:0000259" key="8">
    <source>
        <dbReference type="PROSITE" id="PS51839"/>
    </source>
</evidence>
<dbReference type="NCBIfam" id="TIGR02512">
    <property type="entry name" value="FeFe_hydrog_A"/>
    <property type="match status" value="1"/>
</dbReference>
<feature type="domain" description="4Fe-4S His(Cys)3-ligated-type" evidence="8">
    <location>
        <begin position="80"/>
        <end position="119"/>
    </location>
</feature>
<dbReference type="GO" id="GO:0051539">
    <property type="term" value="F:4 iron, 4 sulfur cluster binding"/>
    <property type="evidence" value="ECO:0007669"/>
    <property type="project" value="UniProtKB-KW"/>
</dbReference>
<dbReference type="PROSITE" id="PS51379">
    <property type="entry name" value="4FE4S_FER_2"/>
    <property type="match status" value="2"/>
</dbReference>
<keyword evidence="2" id="KW-0479">Metal-binding</keyword>
<dbReference type="InterPro" id="IPR050340">
    <property type="entry name" value="Cytosolic_Fe-S_CAF"/>
</dbReference>
<gene>
    <name evidence="9" type="ORF">A3B87_00605</name>
</gene>
<dbReference type="Proteomes" id="UP000179136">
    <property type="component" value="Unassembled WGS sequence"/>
</dbReference>
<feature type="domain" description="4Fe-4S ferredoxin-type" evidence="7">
    <location>
        <begin position="139"/>
        <end position="169"/>
    </location>
</feature>
<dbReference type="SUPFAM" id="SSF54862">
    <property type="entry name" value="4Fe-4S ferredoxins"/>
    <property type="match status" value="1"/>
</dbReference>
<dbReference type="EMBL" id="MFMW01000005">
    <property type="protein sequence ID" value="OGG87603.1"/>
    <property type="molecule type" value="Genomic_DNA"/>
</dbReference>
<dbReference type="Gene3D" id="3.40.50.1780">
    <property type="match status" value="2"/>
</dbReference>